<evidence type="ECO:0000256" key="7">
    <source>
        <dbReference type="RuleBase" id="RU000477"/>
    </source>
</evidence>
<keyword evidence="5 8" id="KW-1133">Transmembrane helix</keyword>
<reference evidence="10" key="1">
    <citation type="submission" date="2016-10" db="EMBL/GenBank/DDBJ databases">
        <authorList>
            <person name="Varghese N."/>
            <person name="Submissions S."/>
        </authorList>
    </citation>
    <scope>NUCLEOTIDE SEQUENCE [LARGE SCALE GENOMIC DNA]</scope>
    <source>
        <strain evidence="10">CGMCC 1.12402</strain>
    </source>
</reference>
<keyword evidence="4 7" id="KW-0812">Transmembrane</keyword>
<evidence type="ECO:0000313" key="10">
    <source>
        <dbReference type="Proteomes" id="UP000199437"/>
    </source>
</evidence>
<keyword evidence="10" id="KW-1185">Reference proteome</keyword>
<keyword evidence="6 8" id="KW-0472">Membrane</keyword>
<dbReference type="RefSeq" id="WP_090260227.1">
    <property type="nucleotide sequence ID" value="NZ_FOIR01000004.1"/>
</dbReference>
<sequence length="264" mass="27351">MSPYVAEFIGTAVLLCFGNSVNAATTLKYSYANGAGWIVTTVGWGLAVTFGVYAASAVSGAHINPAVTVSLAISGDFEWVQVPGYIIAQVLGGIVGASLAWLQYLPHWGKTEDQGAKLGVFCTAGAIDQKSANLVSEMLGTMILMFGLLMIGANQFAEGLNPLVVGGLIVLIGMAQGGSTGYAINPARDFGPRLAHFLLPIKGKGSSKWNYVWVPIVGPIVGGGAGVAIYGLAFNSTTSILGWACIAITAIAIFYAIIEEGKKK</sequence>
<evidence type="ECO:0000256" key="5">
    <source>
        <dbReference type="ARBA" id="ARBA00022989"/>
    </source>
</evidence>
<dbReference type="PANTHER" id="PTHR43829:SF9">
    <property type="entry name" value="AQUAPORIN-9"/>
    <property type="match status" value="1"/>
</dbReference>
<dbReference type="GO" id="GO:0015254">
    <property type="term" value="F:glycerol channel activity"/>
    <property type="evidence" value="ECO:0007669"/>
    <property type="project" value="TreeGrafter"/>
</dbReference>
<dbReference type="Gene3D" id="1.20.1080.10">
    <property type="entry name" value="Glycerol uptake facilitator protein"/>
    <property type="match status" value="1"/>
</dbReference>
<evidence type="ECO:0000256" key="4">
    <source>
        <dbReference type="ARBA" id="ARBA00022692"/>
    </source>
</evidence>
<proteinExistence type="inferred from homology"/>
<dbReference type="InterPro" id="IPR050363">
    <property type="entry name" value="MIP/Aquaporin"/>
</dbReference>
<evidence type="ECO:0000256" key="2">
    <source>
        <dbReference type="ARBA" id="ARBA00006175"/>
    </source>
</evidence>
<dbReference type="OrthoDB" id="9807293at2"/>
<dbReference type="AlphaFoldDB" id="A0A1I0RFW2"/>
<organism evidence="9 10">
    <name type="scientific">Roseivirga pacifica</name>
    <dbReference type="NCBI Taxonomy" id="1267423"/>
    <lineage>
        <taxon>Bacteria</taxon>
        <taxon>Pseudomonadati</taxon>
        <taxon>Bacteroidota</taxon>
        <taxon>Cytophagia</taxon>
        <taxon>Cytophagales</taxon>
        <taxon>Roseivirgaceae</taxon>
        <taxon>Roseivirga</taxon>
    </lineage>
</organism>
<dbReference type="InterPro" id="IPR000425">
    <property type="entry name" value="MIP"/>
</dbReference>
<dbReference type="GeneID" id="99988135"/>
<dbReference type="InterPro" id="IPR022357">
    <property type="entry name" value="MIP_CS"/>
</dbReference>
<evidence type="ECO:0000256" key="3">
    <source>
        <dbReference type="ARBA" id="ARBA00022448"/>
    </source>
</evidence>
<feature type="transmembrane region" description="Helical" evidence="8">
    <location>
        <begin position="211"/>
        <end position="234"/>
    </location>
</feature>
<gene>
    <name evidence="9" type="ORF">SAMN05216290_3461</name>
</gene>
<dbReference type="PRINTS" id="PR00783">
    <property type="entry name" value="MINTRINSICP"/>
</dbReference>
<dbReference type="PROSITE" id="PS00221">
    <property type="entry name" value="MIP"/>
    <property type="match status" value="1"/>
</dbReference>
<dbReference type="Proteomes" id="UP000199437">
    <property type="component" value="Unassembled WGS sequence"/>
</dbReference>
<feature type="transmembrane region" description="Helical" evidence="8">
    <location>
        <begin position="138"/>
        <end position="157"/>
    </location>
</feature>
<feature type="transmembrane region" description="Helical" evidence="8">
    <location>
        <begin position="163"/>
        <end position="184"/>
    </location>
</feature>
<dbReference type="GO" id="GO:0005886">
    <property type="term" value="C:plasma membrane"/>
    <property type="evidence" value="ECO:0007669"/>
    <property type="project" value="TreeGrafter"/>
</dbReference>
<dbReference type="STRING" id="1267423.SAMN05216290_3461"/>
<dbReference type="EMBL" id="FOIR01000004">
    <property type="protein sequence ID" value="SEW39559.1"/>
    <property type="molecule type" value="Genomic_DNA"/>
</dbReference>
<protein>
    <submittedName>
        <fullName evidence="9">Glycerol uptake facilitator protein</fullName>
    </submittedName>
</protein>
<feature type="transmembrane region" description="Helical" evidence="8">
    <location>
        <begin position="240"/>
        <end position="258"/>
    </location>
</feature>
<keyword evidence="3 7" id="KW-0813">Transport</keyword>
<dbReference type="SUPFAM" id="SSF81338">
    <property type="entry name" value="Aquaporin-like"/>
    <property type="match status" value="1"/>
</dbReference>
<dbReference type="InterPro" id="IPR023271">
    <property type="entry name" value="Aquaporin-like"/>
</dbReference>
<comment type="subcellular location">
    <subcellularLocation>
        <location evidence="1">Membrane</location>
        <topology evidence="1">Multi-pass membrane protein</topology>
    </subcellularLocation>
</comment>
<evidence type="ECO:0000256" key="1">
    <source>
        <dbReference type="ARBA" id="ARBA00004141"/>
    </source>
</evidence>
<dbReference type="NCBIfam" id="TIGR00861">
    <property type="entry name" value="MIP"/>
    <property type="match status" value="1"/>
</dbReference>
<evidence type="ECO:0000256" key="8">
    <source>
        <dbReference type="SAM" id="Phobius"/>
    </source>
</evidence>
<feature type="transmembrane region" description="Helical" evidence="8">
    <location>
        <begin position="82"/>
        <end position="102"/>
    </location>
</feature>
<name>A0A1I0RFW2_9BACT</name>
<evidence type="ECO:0000313" key="9">
    <source>
        <dbReference type="EMBL" id="SEW39559.1"/>
    </source>
</evidence>
<comment type="similarity">
    <text evidence="2 7">Belongs to the MIP/aquaporin (TC 1.A.8) family.</text>
</comment>
<dbReference type="Pfam" id="PF00230">
    <property type="entry name" value="MIP"/>
    <property type="match status" value="1"/>
</dbReference>
<accession>A0A1I0RFW2</accession>
<dbReference type="PANTHER" id="PTHR43829">
    <property type="entry name" value="AQUAPORIN OR AQUAGLYCEROPORIN RELATED"/>
    <property type="match status" value="1"/>
</dbReference>
<evidence type="ECO:0000256" key="6">
    <source>
        <dbReference type="ARBA" id="ARBA00023136"/>
    </source>
</evidence>